<dbReference type="PANTHER" id="PTHR42879">
    <property type="entry name" value="3-OXOACYL-(ACYL-CARRIER-PROTEIN) REDUCTASE"/>
    <property type="match status" value="1"/>
</dbReference>
<dbReference type="RefSeq" id="WP_142526567.1">
    <property type="nucleotide sequence ID" value="NZ_CBCSJO010000002.1"/>
</dbReference>
<dbReference type="AlphaFoldDB" id="A0A521AV90"/>
<evidence type="ECO:0000256" key="1">
    <source>
        <dbReference type="ARBA" id="ARBA00006484"/>
    </source>
</evidence>
<comment type="similarity">
    <text evidence="1 2">Belongs to the short-chain dehydrogenases/reductases (SDR) family.</text>
</comment>
<dbReference type="SUPFAM" id="SSF51735">
    <property type="entry name" value="NAD(P)-binding Rossmann-fold domains"/>
    <property type="match status" value="1"/>
</dbReference>
<organism evidence="3 4">
    <name type="scientific">Pedobacter westerhofensis</name>
    <dbReference type="NCBI Taxonomy" id="425512"/>
    <lineage>
        <taxon>Bacteria</taxon>
        <taxon>Pseudomonadati</taxon>
        <taxon>Bacteroidota</taxon>
        <taxon>Sphingobacteriia</taxon>
        <taxon>Sphingobacteriales</taxon>
        <taxon>Sphingobacteriaceae</taxon>
        <taxon>Pedobacter</taxon>
    </lineage>
</organism>
<dbReference type="Pfam" id="PF00106">
    <property type="entry name" value="adh_short"/>
    <property type="match status" value="1"/>
</dbReference>
<sequence length="265" mass="28267">MDLKVKGKRALVTGSSSGLGKAIAVMLAAEGIEVIIHGRDEERTKAVAATINQSGGKAGYAIGDLTTDEAADRVVKAALEYGQIDILVNNAGVYRGQPWMDVTPAQWLEVYNTNVVSGIRMAQRLLPQMRGLGWGRVVQIGGITAIQPTSIQPDYNAAMAARHNLTVSLARDLKGSGITSNTVAPGAILVDSVKNLILGMAEQNNWGNEWDEIEKNAAELFLKNDQARFGKPEEVAAAVAYLMSSYADHITGSIIRVDGGQTYSV</sequence>
<evidence type="ECO:0000313" key="3">
    <source>
        <dbReference type="EMBL" id="SMO38729.1"/>
    </source>
</evidence>
<gene>
    <name evidence="3" type="ORF">SAMN06265348_101484</name>
</gene>
<dbReference type="InterPro" id="IPR036291">
    <property type="entry name" value="NAD(P)-bd_dom_sf"/>
</dbReference>
<dbReference type="EMBL" id="FXTN01000001">
    <property type="protein sequence ID" value="SMO38729.1"/>
    <property type="molecule type" value="Genomic_DNA"/>
</dbReference>
<dbReference type="FunFam" id="3.40.50.720:FF:000084">
    <property type="entry name" value="Short-chain dehydrogenase reductase"/>
    <property type="match status" value="1"/>
</dbReference>
<dbReference type="InterPro" id="IPR050259">
    <property type="entry name" value="SDR"/>
</dbReference>
<accession>A0A521AV90</accession>
<proteinExistence type="inferred from homology"/>
<reference evidence="3 4" key="1">
    <citation type="submission" date="2017-05" db="EMBL/GenBank/DDBJ databases">
        <authorList>
            <person name="Varghese N."/>
            <person name="Submissions S."/>
        </authorList>
    </citation>
    <scope>NUCLEOTIDE SEQUENCE [LARGE SCALE GENOMIC DNA]</scope>
    <source>
        <strain evidence="3 4">DSM 19036</strain>
    </source>
</reference>
<dbReference type="OrthoDB" id="9804774at2"/>
<evidence type="ECO:0000256" key="2">
    <source>
        <dbReference type="RuleBase" id="RU000363"/>
    </source>
</evidence>
<dbReference type="Gene3D" id="3.40.50.720">
    <property type="entry name" value="NAD(P)-binding Rossmann-like Domain"/>
    <property type="match status" value="1"/>
</dbReference>
<protein>
    <submittedName>
        <fullName evidence="3">NAD(P)-dependent dehydrogenase, short-chain alcohol dehydrogenase family</fullName>
    </submittedName>
</protein>
<dbReference type="PRINTS" id="PR00080">
    <property type="entry name" value="SDRFAMILY"/>
</dbReference>
<dbReference type="Proteomes" id="UP000320300">
    <property type="component" value="Unassembled WGS sequence"/>
</dbReference>
<evidence type="ECO:0000313" key="4">
    <source>
        <dbReference type="Proteomes" id="UP000320300"/>
    </source>
</evidence>
<keyword evidence="4" id="KW-1185">Reference proteome</keyword>
<dbReference type="PRINTS" id="PR00081">
    <property type="entry name" value="GDHRDH"/>
</dbReference>
<name>A0A521AV90_9SPHI</name>
<dbReference type="InterPro" id="IPR002347">
    <property type="entry name" value="SDR_fam"/>
</dbReference>